<feature type="compositionally biased region" description="Low complexity" evidence="1">
    <location>
        <begin position="288"/>
        <end position="300"/>
    </location>
</feature>
<gene>
    <name evidence="2" type="ORF">PHYBLDRAFT_153544</name>
</gene>
<dbReference type="EMBL" id="KV441029">
    <property type="protein sequence ID" value="OAD65300.1"/>
    <property type="molecule type" value="Genomic_DNA"/>
</dbReference>
<evidence type="ECO:0000313" key="3">
    <source>
        <dbReference type="Proteomes" id="UP000077315"/>
    </source>
</evidence>
<accession>A0A163CSI8</accession>
<dbReference type="OrthoDB" id="2284923at2759"/>
<keyword evidence="3" id="KW-1185">Reference proteome</keyword>
<organism evidence="2 3">
    <name type="scientific">Phycomyces blakesleeanus (strain ATCC 8743b / DSM 1359 / FGSC 10004 / NBRC 33097 / NRRL 1555)</name>
    <dbReference type="NCBI Taxonomy" id="763407"/>
    <lineage>
        <taxon>Eukaryota</taxon>
        <taxon>Fungi</taxon>
        <taxon>Fungi incertae sedis</taxon>
        <taxon>Mucoromycota</taxon>
        <taxon>Mucoromycotina</taxon>
        <taxon>Mucoromycetes</taxon>
        <taxon>Mucorales</taxon>
        <taxon>Phycomycetaceae</taxon>
        <taxon>Phycomyces</taxon>
    </lineage>
</organism>
<proteinExistence type="predicted"/>
<feature type="region of interest" description="Disordered" evidence="1">
    <location>
        <begin position="288"/>
        <end position="309"/>
    </location>
</feature>
<dbReference type="VEuPathDB" id="FungiDB:PHYBLDRAFT_153544"/>
<protein>
    <submittedName>
        <fullName evidence="2">Uncharacterized protein</fullName>
    </submittedName>
</protein>
<dbReference type="AlphaFoldDB" id="A0A163CSI8"/>
<name>A0A163CSI8_PHYB8</name>
<evidence type="ECO:0000313" key="2">
    <source>
        <dbReference type="EMBL" id="OAD65300.1"/>
    </source>
</evidence>
<dbReference type="InParanoid" id="A0A163CSI8"/>
<dbReference type="GeneID" id="28994087"/>
<sequence length="335" mass="36414">MFLDLQFCLLPFTVPTFYTAAKWRAAKKATHAISQVLQLLYNDILPATDQFIYLGVPCANKGISSKSIATHRRSGTLVTMVTLNSVGACRSGFSLLPSSQLGHVASSTTVLKYICNLPMPPISFTPSSFYLFFTCLLGKNQSSVKSPFNTQTSKPYCTLFEQLPQSDHDQIHHIDFAITSLSLSSQESRPPYWISLLTILWHIDVICNADSDYSHETEHAAKWRADSAIEATETISADSNNFSFLQSQMSTLLPSSVMQGMLPNLASFLGNMQAQSISQLASQGNCPIATNAPTSTAPSTPKKPDTEASTWATTAAAAHNSIVVSTVLSVCKHYG</sequence>
<dbReference type="Proteomes" id="UP000077315">
    <property type="component" value="Unassembled WGS sequence"/>
</dbReference>
<evidence type="ECO:0000256" key="1">
    <source>
        <dbReference type="SAM" id="MobiDB-lite"/>
    </source>
</evidence>
<dbReference type="RefSeq" id="XP_018283340.1">
    <property type="nucleotide sequence ID" value="XM_018433181.1"/>
</dbReference>
<reference evidence="3" key="1">
    <citation type="submission" date="2015-06" db="EMBL/GenBank/DDBJ databases">
        <title>Expansion of signal transduction pathways in fungi by whole-genome duplication.</title>
        <authorList>
            <consortium name="DOE Joint Genome Institute"/>
            <person name="Corrochano L.M."/>
            <person name="Kuo A."/>
            <person name="Marcet-Houben M."/>
            <person name="Polaino S."/>
            <person name="Salamov A."/>
            <person name="Villalobos J.M."/>
            <person name="Alvarez M.I."/>
            <person name="Avalos J."/>
            <person name="Benito E.P."/>
            <person name="Benoit I."/>
            <person name="Burger G."/>
            <person name="Camino L.P."/>
            <person name="Canovas D."/>
            <person name="Cerda-Olmedo E."/>
            <person name="Cheng J.-F."/>
            <person name="Dominguez A."/>
            <person name="Elias M."/>
            <person name="Eslava A.P."/>
            <person name="Glaser F."/>
            <person name="Grimwood J."/>
            <person name="Gutierrez G."/>
            <person name="Heitman J."/>
            <person name="Henrissat B."/>
            <person name="Iturriaga E.A."/>
            <person name="Lang B.F."/>
            <person name="Lavin J.L."/>
            <person name="Lee S."/>
            <person name="Li W."/>
            <person name="Lindquist E."/>
            <person name="Lopez-Garcia S."/>
            <person name="Luque E.M."/>
            <person name="Marcos A.T."/>
            <person name="Martin J."/>
            <person name="McCluskey K."/>
            <person name="Medina H.R."/>
            <person name="Miralles-Duran A."/>
            <person name="Miyazaki A."/>
            <person name="Munoz-Torres E."/>
            <person name="Oguiza J.A."/>
            <person name="Ohm R."/>
            <person name="Olmedo M."/>
            <person name="Orejas M."/>
            <person name="Ortiz-Castellanos L."/>
            <person name="Pisabarro A.G."/>
            <person name="Rodriguez-Romero J."/>
            <person name="Ruiz-Herrera J."/>
            <person name="Ruiz-Vazquez R."/>
            <person name="Sanz C."/>
            <person name="Schackwitz W."/>
            <person name="Schmutz J."/>
            <person name="Shahriari M."/>
            <person name="Shelest E."/>
            <person name="Silva-Franco F."/>
            <person name="Soanes D."/>
            <person name="Syed K."/>
            <person name="Tagua V.G."/>
            <person name="Talbot N.J."/>
            <person name="Thon M."/>
            <person name="De vries R.P."/>
            <person name="Wiebenga A."/>
            <person name="Yadav J.S."/>
            <person name="Braun E.L."/>
            <person name="Baker S."/>
            <person name="Garre V."/>
            <person name="Horwitz B."/>
            <person name="Torres-Martinez S."/>
            <person name="Idnurm A."/>
            <person name="Herrera-Estrella A."/>
            <person name="Gabaldon T."/>
            <person name="Grigoriev I.V."/>
        </authorList>
    </citation>
    <scope>NUCLEOTIDE SEQUENCE [LARGE SCALE GENOMIC DNA]</scope>
    <source>
        <strain evidence="3">NRRL 1555(-)</strain>
    </source>
</reference>